<accession>A0ACC3MQH4</accession>
<dbReference type="Proteomes" id="UP001281147">
    <property type="component" value="Unassembled WGS sequence"/>
</dbReference>
<gene>
    <name evidence="1" type="ORF">LTR37_015496</name>
</gene>
<keyword evidence="2" id="KW-1185">Reference proteome</keyword>
<evidence type="ECO:0000313" key="2">
    <source>
        <dbReference type="Proteomes" id="UP001281147"/>
    </source>
</evidence>
<comment type="caution">
    <text evidence="1">The sequence shown here is derived from an EMBL/GenBank/DDBJ whole genome shotgun (WGS) entry which is preliminary data.</text>
</comment>
<name>A0ACC3MQH4_9PEZI</name>
<protein>
    <submittedName>
        <fullName evidence="1">Uncharacterized protein</fullName>
    </submittedName>
</protein>
<evidence type="ECO:0000313" key="1">
    <source>
        <dbReference type="EMBL" id="KAK3701398.1"/>
    </source>
</evidence>
<reference evidence="1" key="1">
    <citation type="submission" date="2023-07" db="EMBL/GenBank/DDBJ databases">
        <title>Black Yeasts Isolated from many extreme environments.</title>
        <authorList>
            <person name="Coleine C."/>
            <person name="Stajich J.E."/>
            <person name="Selbmann L."/>
        </authorList>
    </citation>
    <scope>NUCLEOTIDE SEQUENCE</scope>
    <source>
        <strain evidence="1">CCFEE 5714</strain>
    </source>
</reference>
<dbReference type="EMBL" id="JAUTXU010000174">
    <property type="protein sequence ID" value="KAK3701398.1"/>
    <property type="molecule type" value="Genomic_DNA"/>
</dbReference>
<proteinExistence type="predicted"/>
<organism evidence="1 2">
    <name type="scientific">Vermiconidia calcicola</name>
    <dbReference type="NCBI Taxonomy" id="1690605"/>
    <lineage>
        <taxon>Eukaryota</taxon>
        <taxon>Fungi</taxon>
        <taxon>Dikarya</taxon>
        <taxon>Ascomycota</taxon>
        <taxon>Pezizomycotina</taxon>
        <taxon>Dothideomycetes</taxon>
        <taxon>Dothideomycetidae</taxon>
        <taxon>Mycosphaerellales</taxon>
        <taxon>Extremaceae</taxon>
        <taxon>Vermiconidia</taxon>
    </lineage>
</organism>
<sequence length="231" mass="25403">MAEVHHHTPRRTPKALRQLKPRISPPLLLEEATSESSSTGYIAANVTDFRQADQQGHHGKQTRALEGTTHGAPWLKDWREAQPNTLHRSLAGRNASQEIDAQAARTKQLLDWETRLKATEMELNARSTEQNTPHGNAAVMTKIHEALAKARTATDSAHRTLDYYRAELATLISTSQSNRDSTSAHTSHALSSMDAAIAAVADVLVDLASLEKENMEQFAWSGSRAATICTH</sequence>